<dbReference type="Proteomes" id="UP000176204">
    <property type="component" value="Chromosome I"/>
</dbReference>
<dbReference type="RefSeq" id="WP_141675863.1">
    <property type="nucleotide sequence ID" value="NZ_LIGX01000034.1"/>
</dbReference>
<name>A0A1H6M8I3_9BACT</name>
<dbReference type="KEGG" id="agl:PYTT_2236"/>
<evidence type="ECO:0000313" key="2">
    <source>
        <dbReference type="Proteomes" id="UP000176204"/>
    </source>
</evidence>
<dbReference type="AlphaFoldDB" id="A0A1H6M8I3"/>
<dbReference type="EMBL" id="LT629973">
    <property type="protein sequence ID" value="SEH97708.1"/>
    <property type="molecule type" value="Genomic_DNA"/>
</dbReference>
<protein>
    <submittedName>
        <fullName evidence="1">Uncharacterized protein</fullName>
    </submittedName>
</protein>
<evidence type="ECO:0000313" key="1">
    <source>
        <dbReference type="EMBL" id="SEH97708.1"/>
    </source>
</evidence>
<keyword evidence="2" id="KW-1185">Reference proteome</keyword>
<reference evidence="2" key="1">
    <citation type="submission" date="2016-09" db="EMBL/GenBank/DDBJ databases">
        <authorList>
            <person name="Koehorst J."/>
        </authorList>
    </citation>
    <scope>NUCLEOTIDE SEQUENCE [LARGE SCALE GENOMIC DNA]</scope>
</reference>
<gene>
    <name evidence="1" type="ORF">PYTT_2236</name>
</gene>
<organism evidence="1 2">
    <name type="scientific">Akkermansia glycaniphila</name>
    <dbReference type="NCBI Taxonomy" id="1679444"/>
    <lineage>
        <taxon>Bacteria</taxon>
        <taxon>Pseudomonadati</taxon>
        <taxon>Verrucomicrobiota</taxon>
        <taxon>Verrucomicrobiia</taxon>
        <taxon>Verrucomicrobiales</taxon>
        <taxon>Akkermansiaceae</taxon>
        <taxon>Akkermansia</taxon>
    </lineage>
</organism>
<accession>A0A1H6M8I3</accession>
<sequence length="349" mass="40567">MSKILLDTSTLIEINNSNSIDIDNLTCPDFVKNNIFTGIEALILYDDIFIDGSPYVNHYKIESSILRDFSDILKPIKISEDELLNIHKKYKCYPVEKIIKNFRKDYHKSTRMNKDYLSRDCSSAHMKMYSLFFEKEITDKYIINLEKDLFPILVNTIRCAYYIELQNKISSDLVLHPNKKELLSSMHKLTQEGVPFRLIRSFESALHERTKELHDIYLGDTIASFSVPIIASYVLNRARKEKESLSHVIRDVRNSKKAVQFREGMSCLIEACRQGKTALKLDILQNLDEAKHEWEKHIHHKPYRKTRKINLSVSCFAGIGTDIAVPSLDCKKCPSEKLLTFIHDMMLLQ</sequence>
<proteinExistence type="predicted"/>